<dbReference type="PANTHER" id="PTHR43133">
    <property type="entry name" value="RNA POLYMERASE ECF-TYPE SIGMA FACTO"/>
    <property type="match status" value="1"/>
</dbReference>
<dbReference type="InterPro" id="IPR014284">
    <property type="entry name" value="RNA_pol_sigma-70_dom"/>
</dbReference>
<evidence type="ECO:0000256" key="1">
    <source>
        <dbReference type="ARBA" id="ARBA00010641"/>
    </source>
</evidence>
<evidence type="ECO:0000259" key="6">
    <source>
        <dbReference type="Pfam" id="PF04542"/>
    </source>
</evidence>
<organism evidence="8 9">
    <name type="scientific">Glaciecola siphonariae</name>
    <dbReference type="NCBI Taxonomy" id="521012"/>
    <lineage>
        <taxon>Bacteria</taxon>
        <taxon>Pseudomonadati</taxon>
        <taxon>Pseudomonadota</taxon>
        <taxon>Gammaproteobacteria</taxon>
        <taxon>Alteromonadales</taxon>
        <taxon>Alteromonadaceae</taxon>
        <taxon>Glaciecola</taxon>
    </lineage>
</organism>
<dbReference type="InterPro" id="IPR039425">
    <property type="entry name" value="RNA_pol_sigma-70-like"/>
</dbReference>
<keyword evidence="9" id="KW-1185">Reference proteome</keyword>
<dbReference type="NCBIfam" id="TIGR02937">
    <property type="entry name" value="sigma70-ECF"/>
    <property type="match status" value="1"/>
</dbReference>
<dbReference type="InterPro" id="IPR007627">
    <property type="entry name" value="RNA_pol_sigma70_r2"/>
</dbReference>
<keyword evidence="2" id="KW-0805">Transcription regulation</keyword>
<evidence type="ECO:0000256" key="3">
    <source>
        <dbReference type="ARBA" id="ARBA00023082"/>
    </source>
</evidence>
<sequence>MPQHPDIKSLLNEYAPLMARIASTHEVNPSLREDLIQDISLAVWRGLSNFRGEASVKTFIAKVAHNRCVDHVLREMRYSKSIDTNQDIDDTLAAQAQQNEHLNDNKRDAKLDFMTALHRLNLGYRQVITMQLEGFTQAEIAGVLGINEAAVAKRASRARTQLESML</sequence>
<proteinExistence type="inferred from homology"/>
<dbReference type="SUPFAM" id="SSF88659">
    <property type="entry name" value="Sigma3 and sigma4 domains of RNA polymerase sigma factors"/>
    <property type="match status" value="1"/>
</dbReference>
<dbReference type="EMBL" id="JBHSGU010000001">
    <property type="protein sequence ID" value="MFC4698721.1"/>
    <property type="molecule type" value="Genomic_DNA"/>
</dbReference>
<keyword evidence="3" id="KW-0731">Sigma factor</keyword>
<comment type="caution">
    <text evidence="8">The sequence shown here is derived from an EMBL/GenBank/DDBJ whole genome shotgun (WGS) entry which is preliminary data.</text>
</comment>
<feature type="domain" description="RNA polymerase sigma factor 70 region 4 type 2" evidence="7">
    <location>
        <begin position="112"/>
        <end position="162"/>
    </location>
</feature>
<dbReference type="InterPro" id="IPR013249">
    <property type="entry name" value="RNA_pol_sigma70_r4_t2"/>
</dbReference>
<comment type="similarity">
    <text evidence="1">Belongs to the sigma-70 factor family. ECF subfamily.</text>
</comment>
<feature type="domain" description="RNA polymerase sigma-70 region 2" evidence="6">
    <location>
        <begin position="10"/>
        <end position="77"/>
    </location>
</feature>
<dbReference type="SUPFAM" id="SSF88946">
    <property type="entry name" value="Sigma2 domain of RNA polymerase sigma factors"/>
    <property type="match status" value="1"/>
</dbReference>
<accession>A0ABV9LQD5</accession>
<keyword evidence="4" id="KW-0238">DNA-binding</keyword>
<dbReference type="Pfam" id="PF04542">
    <property type="entry name" value="Sigma70_r2"/>
    <property type="match status" value="1"/>
</dbReference>
<evidence type="ECO:0000256" key="5">
    <source>
        <dbReference type="ARBA" id="ARBA00023163"/>
    </source>
</evidence>
<evidence type="ECO:0000256" key="4">
    <source>
        <dbReference type="ARBA" id="ARBA00023125"/>
    </source>
</evidence>
<dbReference type="InterPro" id="IPR036388">
    <property type="entry name" value="WH-like_DNA-bd_sf"/>
</dbReference>
<dbReference type="Gene3D" id="1.10.1740.10">
    <property type="match status" value="1"/>
</dbReference>
<dbReference type="Proteomes" id="UP001595897">
    <property type="component" value="Unassembled WGS sequence"/>
</dbReference>
<dbReference type="InterPro" id="IPR013324">
    <property type="entry name" value="RNA_pol_sigma_r3/r4-like"/>
</dbReference>
<evidence type="ECO:0000256" key="2">
    <source>
        <dbReference type="ARBA" id="ARBA00023015"/>
    </source>
</evidence>
<keyword evidence="5" id="KW-0804">Transcription</keyword>
<protein>
    <submittedName>
        <fullName evidence="8">RNA polymerase sigma factor</fullName>
    </submittedName>
</protein>
<evidence type="ECO:0000259" key="7">
    <source>
        <dbReference type="Pfam" id="PF08281"/>
    </source>
</evidence>
<evidence type="ECO:0000313" key="8">
    <source>
        <dbReference type="EMBL" id="MFC4698721.1"/>
    </source>
</evidence>
<reference evidence="9" key="1">
    <citation type="journal article" date="2019" name="Int. J. Syst. Evol. Microbiol.">
        <title>The Global Catalogue of Microorganisms (GCM) 10K type strain sequencing project: providing services to taxonomists for standard genome sequencing and annotation.</title>
        <authorList>
            <consortium name="The Broad Institute Genomics Platform"/>
            <consortium name="The Broad Institute Genome Sequencing Center for Infectious Disease"/>
            <person name="Wu L."/>
            <person name="Ma J."/>
        </authorList>
    </citation>
    <scope>NUCLEOTIDE SEQUENCE [LARGE SCALE GENOMIC DNA]</scope>
    <source>
        <strain evidence="9">KACC 12507</strain>
    </source>
</reference>
<dbReference type="InterPro" id="IPR013325">
    <property type="entry name" value="RNA_pol_sigma_r2"/>
</dbReference>
<dbReference type="Pfam" id="PF08281">
    <property type="entry name" value="Sigma70_r4_2"/>
    <property type="match status" value="1"/>
</dbReference>
<dbReference type="Gene3D" id="1.10.10.10">
    <property type="entry name" value="Winged helix-like DNA-binding domain superfamily/Winged helix DNA-binding domain"/>
    <property type="match status" value="1"/>
</dbReference>
<gene>
    <name evidence="8" type="ORF">ACFO4O_00920</name>
</gene>
<dbReference type="CDD" id="cd06171">
    <property type="entry name" value="Sigma70_r4"/>
    <property type="match status" value="1"/>
</dbReference>
<evidence type="ECO:0000313" key="9">
    <source>
        <dbReference type="Proteomes" id="UP001595897"/>
    </source>
</evidence>
<dbReference type="PANTHER" id="PTHR43133:SF8">
    <property type="entry name" value="RNA POLYMERASE SIGMA FACTOR HI_1459-RELATED"/>
    <property type="match status" value="1"/>
</dbReference>
<name>A0ABV9LQD5_9ALTE</name>
<dbReference type="RefSeq" id="WP_382405357.1">
    <property type="nucleotide sequence ID" value="NZ_JBHSGU010000001.1"/>
</dbReference>